<dbReference type="EMBL" id="CAJPDS010000036">
    <property type="protein sequence ID" value="CAF9924526.1"/>
    <property type="molecule type" value="Genomic_DNA"/>
</dbReference>
<protein>
    <submittedName>
        <fullName evidence="1">Uncharacterized protein</fullName>
    </submittedName>
</protein>
<name>A0A8H3FH48_9LECA</name>
<accession>A0A8H3FH48</accession>
<comment type="caution">
    <text evidence="1">The sequence shown here is derived from an EMBL/GenBank/DDBJ whole genome shotgun (WGS) entry which is preliminary data.</text>
</comment>
<reference evidence="1" key="1">
    <citation type="submission" date="2021-03" db="EMBL/GenBank/DDBJ databases">
        <authorList>
            <person name="Tagirdzhanova G."/>
        </authorList>
    </citation>
    <scope>NUCLEOTIDE SEQUENCE</scope>
</reference>
<dbReference type="Proteomes" id="UP000664521">
    <property type="component" value="Unassembled WGS sequence"/>
</dbReference>
<dbReference type="AlphaFoldDB" id="A0A8H3FH48"/>
<organism evidence="1 2">
    <name type="scientific">Heterodermia speciosa</name>
    <dbReference type="NCBI Taxonomy" id="116794"/>
    <lineage>
        <taxon>Eukaryota</taxon>
        <taxon>Fungi</taxon>
        <taxon>Dikarya</taxon>
        <taxon>Ascomycota</taxon>
        <taxon>Pezizomycotina</taxon>
        <taxon>Lecanoromycetes</taxon>
        <taxon>OSLEUM clade</taxon>
        <taxon>Lecanoromycetidae</taxon>
        <taxon>Caliciales</taxon>
        <taxon>Physciaceae</taxon>
        <taxon>Heterodermia</taxon>
    </lineage>
</organism>
<proteinExistence type="predicted"/>
<keyword evidence="2" id="KW-1185">Reference proteome</keyword>
<evidence type="ECO:0000313" key="2">
    <source>
        <dbReference type="Proteomes" id="UP000664521"/>
    </source>
</evidence>
<sequence length="94" mass="10081">MGHYDGADDHTGPNYVDYTGQYEAQDRAAVAQSVPRATEYTTSTMTSTLTRYTNGSAGQSRNSNALALEHAGRMITEQQMKNMAGVKATVSGSE</sequence>
<gene>
    <name evidence="1" type="ORF">HETSPECPRED_005585</name>
</gene>
<evidence type="ECO:0000313" key="1">
    <source>
        <dbReference type="EMBL" id="CAF9924526.1"/>
    </source>
</evidence>